<dbReference type="Pfam" id="PF00090">
    <property type="entry name" value="TSP_1"/>
    <property type="match status" value="4"/>
</dbReference>
<keyword evidence="6" id="KW-1133">Transmembrane helix</keyword>
<feature type="domain" description="Sema" evidence="11">
    <location>
        <begin position="1"/>
        <end position="471"/>
    </location>
</feature>
<evidence type="ECO:0000256" key="3">
    <source>
        <dbReference type="ARBA" id="ARBA00022737"/>
    </source>
</evidence>
<proteinExistence type="predicted"/>
<dbReference type="PANTHER" id="PTHR11036">
    <property type="entry name" value="SEMAPHORIN"/>
    <property type="match status" value="1"/>
</dbReference>
<organism evidence="12 13">
    <name type="scientific">Ladona fulva</name>
    <name type="common">Scarce chaser dragonfly</name>
    <name type="synonym">Libellula fulva</name>
    <dbReference type="NCBI Taxonomy" id="123851"/>
    <lineage>
        <taxon>Eukaryota</taxon>
        <taxon>Metazoa</taxon>
        <taxon>Ecdysozoa</taxon>
        <taxon>Arthropoda</taxon>
        <taxon>Hexapoda</taxon>
        <taxon>Insecta</taxon>
        <taxon>Pterygota</taxon>
        <taxon>Palaeoptera</taxon>
        <taxon>Odonata</taxon>
        <taxon>Epiprocta</taxon>
        <taxon>Anisoptera</taxon>
        <taxon>Libelluloidea</taxon>
        <taxon>Libellulidae</taxon>
        <taxon>Ladona</taxon>
    </lineage>
</organism>
<dbReference type="AlphaFoldDB" id="A0A8K0K3L0"/>
<comment type="caution">
    <text evidence="10">Lacks conserved residue(s) required for the propagation of feature annotation.</text>
</comment>
<keyword evidence="7" id="KW-0472">Membrane</keyword>
<dbReference type="SUPFAM" id="SSF101912">
    <property type="entry name" value="Sema domain"/>
    <property type="match status" value="1"/>
</dbReference>
<dbReference type="GO" id="GO:0045499">
    <property type="term" value="F:chemorepellent activity"/>
    <property type="evidence" value="ECO:0007669"/>
    <property type="project" value="TreeGrafter"/>
</dbReference>
<evidence type="ECO:0000256" key="7">
    <source>
        <dbReference type="ARBA" id="ARBA00023136"/>
    </source>
</evidence>
<dbReference type="GO" id="GO:0071526">
    <property type="term" value="P:semaphorin-plexin signaling pathway"/>
    <property type="evidence" value="ECO:0007669"/>
    <property type="project" value="TreeGrafter"/>
</dbReference>
<keyword evidence="9" id="KW-0325">Glycoprotein</keyword>
<evidence type="ECO:0000313" key="13">
    <source>
        <dbReference type="Proteomes" id="UP000792457"/>
    </source>
</evidence>
<dbReference type="PROSITE" id="PS50092">
    <property type="entry name" value="TSP1"/>
    <property type="match status" value="8"/>
</dbReference>
<dbReference type="GO" id="GO:0030215">
    <property type="term" value="F:semaphorin receptor binding"/>
    <property type="evidence" value="ECO:0007669"/>
    <property type="project" value="InterPro"/>
</dbReference>
<evidence type="ECO:0000256" key="8">
    <source>
        <dbReference type="ARBA" id="ARBA00023157"/>
    </source>
</evidence>
<dbReference type="GO" id="GO:0030335">
    <property type="term" value="P:positive regulation of cell migration"/>
    <property type="evidence" value="ECO:0007669"/>
    <property type="project" value="TreeGrafter"/>
</dbReference>
<dbReference type="Gene3D" id="2.20.100.10">
    <property type="entry name" value="Thrombospondin type-1 (TSP1) repeat"/>
    <property type="match status" value="8"/>
</dbReference>
<dbReference type="Pfam" id="PF23260">
    <property type="entry name" value="TSP1_2"/>
    <property type="match status" value="2"/>
</dbReference>
<comment type="caution">
    <text evidence="12">The sequence shown here is derived from an EMBL/GenBank/DDBJ whole genome shotgun (WGS) entry which is preliminary data.</text>
</comment>
<evidence type="ECO:0000256" key="6">
    <source>
        <dbReference type="ARBA" id="ARBA00022989"/>
    </source>
</evidence>
<keyword evidence="2" id="KW-0812">Transmembrane</keyword>
<dbReference type="SUPFAM" id="SSF82895">
    <property type="entry name" value="TSP-1 type 1 repeat"/>
    <property type="match status" value="6"/>
</dbReference>
<dbReference type="Pfam" id="PF01437">
    <property type="entry name" value="PSI"/>
    <property type="match status" value="1"/>
</dbReference>
<dbReference type="InterPro" id="IPR057563">
    <property type="entry name" value="Sema5A/B-like_TSP-1"/>
</dbReference>
<dbReference type="FunFam" id="2.20.100.10:FF:000001">
    <property type="entry name" value="semaphorin-5A isoform X1"/>
    <property type="match status" value="1"/>
</dbReference>
<dbReference type="SMART" id="SM00423">
    <property type="entry name" value="PSI"/>
    <property type="match status" value="1"/>
</dbReference>
<evidence type="ECO:0000259" key="11">
    <source>
        <dbReference type="PROSITE" id="PS51004"/>
    </source>
</evidence>
<dbReference type="SMART" id="SM00630">
    <property type="entry name" value="Sema"/>
    <property type="match status" value="1"/>
</dbReference>
<evidence type="ECO:0000256" key="4">
    <source>
        <dbReference type="ARBA" id="ARBA00022782"/>
    </source>
</evidence>
<keyword evidence="8" id="KW-1015">Disulfide bond</keyword>
<evidence type="ECO:0000256" key="9">
    <source>
        <dbReference type="ARBA" id="ARBA00023180"/>
    </source>
</evidence>
<dbReference type="PROSITE" id="PS51004">
    <property type="entry name" value="SEMA"/>
    <property type="match status" value="1"/>
</dbReference>
<dbReference type="InterPro" id="IPR027231">
    <property type="entry name" value="Semaphorin"/>
</dbReference>
<keyword evidence="5" id="KW-0524">Neurogenesis</keyword>
<reference evidence="12" key="1">
    <citation type="submission" date="2013-04" db="EMBL/GenBank/DDBJ databases">
        <authorList>
            <person name="Qu J."/>
            <person name="Murali S.C."/>
            <person name="Bandaranaike D."/>
            <person name="Bellair M."/>
            <person name="Blankenburg K."/>
            <person name="Chao H."/>
            <person name="Dinh H."/>
            <person name="Doddapaneni H."/>
            <person name="Downs B."/>
            <person name="Dugan-Rocha S."/>
            <person name="Elkadiri S."/>
            <person name="Gnanaolivu R.D."/>
            <person name="Hernandez B."/>
            <person name="Javaid M."/>
            <person name="Jayaseelan J.C."/>
            <person name="Lee S."/>
            <person name="Li M."/>
            <person name="Ming W."/>
            <person name="Munidasa M."/>
            <person name="Muniz J."/>
            <person name="Nguyen L."/>
            <person name="Ongeri F."/>
            <person name="Osuji N."/>
            <person name="Pu L.-L."/>
            <person name="Puazo M."/>
            <person name="Qu C."/>
            <person name="Quiroz J."/>
            <person name="Raj R."/>
            <person name="Weissenberger G."/>
            <person name="Xin Y."/>
            <person name="Zou X."/>
            <person name="Han Y."/>
            <person name="Richards S."/>
            <person name="Worley K."/>
            <person name="Muzny D."/>
            <person name="Gibbs R."/>
        </authorList>
    </citation>
    <scope>NUCLEOTIDE SEQUENCE</scope>
    <source>
        <strain evidence="12">Sampled in the wild</strain>
    </source>
</reference>
<evidence type="ECO:0000256" key="10">
    <source>
        <dbReference type="PROSITE-ProRule" id="PRU00352"/>
    </source>
</evidence>
<feature type="non-terminal residue" evidence="12">
    <location>
        <position position="1198"/>
    </location>
</feature>
<dbReference type="PANTHER" id="PTHR11036:SF79">
    <property type="entry name" value="SEMAPHORIN 5C, ISOFORM A"/>
    <property type="match status" value="1"/>
</dbReference>
<dbReference type="PRINTS" id="PR01705">
    <property type="entry name" value="TSP1REPEAT"/>
</dbReference>
<reference evidence="12" key="2">
    <citation type="submission" date="2017-10" db="EMBL/GenBank/DDBJ databases">
        <title>Ladona fulva Genome sequencing and assembly.</title>
        <authorList>
            <person name="Murali S."/>
            <person name="Richards S."/>
            <person name="Bandaranaike D."/>
            <person name="Bellair M."/>
            <person name="Blankenburg K."/>
            <person name="Chao H."/>
            <person name="Dinh H."/>
            <person name="Doddapaneni H."/>
            <person name="Dugan-Rocha S."/>
            <person name="Elkadiri S."/>
            <person name="Gnanaolivu R."/>
            <person name="Hernandez B."/>
            <person name="Skinner E."/>
            <person name="Javaid M."/>
            <person name="Lee S."/>
            <person name="Li M."/>
            <person name="Ming W."/>
            <person name="Munidasa M."/>
            <person name="Muniz J."/>
            <person name="Nguyen L."/>
            <person name="Hughes D."/>
            <person name="Osuji N."/>
            <person name="Pu L.-L."/>
            <person name="Puazo M."/>
            <person name="Qu C."/>
            <person name="Quiroz J."/>
            <person name="Raj R."/>
            <person name="Weissenberger G."/>
            <person name="Xin Y."/>
            <person name="Zou X."/>
            <person name="Han Y."/>
            <person name="Worley K."/>
            <person name="Muzny D."/>
            <person name="Gibbs R."/>
        </authorList>
    </citation>
    <scope>NUCLEOTIDE SEQUENCE</scope>
    <source>
        <strain evidence="12">Sampled in the wild</strain>
    </source>
</reference>
<evidence type="ECO:0000313" key="12">
    <source>
        <dbReference type="EMBL" id="KAG8227171.1"/>
    </source>
</evidence>
<dbReference type="InterPro" id="IPR016201">
    <property type="entry name" value="PSI"/>
</dbReference>
<comment type="subcellular location">
    <subcellularLocation>
        <location evidence="1">Membrane</location>
        <topology evidence="1">Single-pass membrane protein</topology>
    </subcellularLocation>
</comment>
<dbReference type="InterPro" id="IPR036352">
    <property type="entry name" value="Semap_dom_sf"/>
</dbReference>
<dbReference type="Proteomes" id="UP000792457">
    <property type="component" value="Unassembled WGS sequence"/>
</dbReference>
<dbReference type="SUPFAM" id="SSF103575">
    <property type="entry name" value="Plexin repeat"/>
    <property type="match status" value="1"/>
</dbReference>
<dbReference type="InterPro" id="IPR002165">
    <property type="entry name" value="Plexin_repeat"/>
</dbReference>
<dbReference type="SMART" id="SM00209">
    <property type="entry name" value="TSP1"/>
    <property type="match status" value="6"/>
</dbReference>
<dbReference type="InterPro" id="IPR015943">
    <property type="entry name" value="WD40/YVTN_repeat-like_dom_sf"/>
</dbReference>
<dbReference type="GO" id="GO:0007411">
    <property type="term" value="P:axon guidance"/>
    <property type="evidence" value="ECO:0007669"/>
    <property type="project" value="TreeGrafter"/>
</dbReference>
<evidence type="ECO:0000256" key="2">
    <source>
        <dbReference type="ARBA" id="ARBA00022692"/>
    </source>
</evidence>
<gene>
    <name evidence="12" type="ORF">J437_LFUL008055</name>
</gene>
<dbReference type="InterPro" id="IPR000884">
    <property type="entry name" value="TSP1_rpt"/>
</dbReference>
<dbReference type="InterPro" id="IPR036383">
    <property type="entry name" value="TSP1_rpt_sf"/>
</dbReference>
<dbReference type="InterPro" id="IPR001627">
    <property type="entry name" value="Semap_dom"/>
</dbReference>
<keyword evidence="4" id="KW-0221">Differentiation</keyword>
<dbReference type="GO" id="GO:0005886">
    <property type="term" value="C:plasma membrane"/>
    <property type="evidence" value="ECO:0007669"/>
    <property type="project" value="TreeGrafter"/>
</dbReference>
<accession>A0A8K0K3L0</accession>
<dbReference type="Pfam" id="PF01403">
    <property type="entry name" value="Sema"/>
    <property type="match status" value="1"/>
</dbReference>
<keyword evidence="3" id="KW-0677">Repeat</keyword>
<evidence type="ECO:0000256" key="1">
    <source>
        <dbReference type="ARBA" id="ARBA00004167"/>
    </source>
</evidence>
<dbReference type="OrthoDB" id="9988752at2759"/>
<dbReference type="EMBL" id="KZ308313">
    <property type="protein sequence ID" value="KAG8227171.1"/>
    <property type="molecule type" value="Genomic_DNA"/>
</dbReference>
<name>A0A8K0K3L0_LADFU</name>
<evidence type="ECO:0000256" key="5">
    <source>
        <dbReference type="ARBA" id="ARBA00022902"/>
    </source>
</evidence>
<sequence length="1198" mass="130713">MGENISDNVISGAVVFSDPAVTSYQELLFDLDKRQLIVGARDTLIRLSLDSLEPLEVAPWPAPPDKVELCQRKGQPETDCHNFVRVLVVGGGGGRRFLFACGTNAFSPKCSWREIDHVDKVLEWVDGLGKCPYSPHANITAIMTAPVLPSVESRTPADFSGTDPAIYRSGGGQVPLRTLQYNSKWLSEPQFVGSFETENHIYFLFRESAVEYINCGKRIYSRIARVCKGDGGGLVMLRNNWTTFMKARLNCSLPGEYPFYFDEIQGMDYLSSARVVYATFTTPRNSIAGSAICAFNMSSIEEAFRGPFKHQAHPGAAWEPAHAPHARFHSCDTGLPQQQHGMQADAGVGRRLQHRLQVDSSRYQLLDRAVRPLTPSPLRVEAPWRLSAIAAFSISTRLHISNHILFAAAEGGRIIKLSISPRTLKACLIEVWDAPLPSAGPPFSIHTLKYLAETESVYLGTEHHGVLRVSVHRCGRHSSRQSCMNAADPHCGWDEAREACTAAPGGNTQAPHWSQAVTSCPAIGHKVDGGWSSWSSWFPCTQVSDESVGPASVGASSLGECQCRQRHCTNPEPKNGGRPCSGGPSIEVGKCVRHGGWTPWSAWSPCSQSCGLAVKTRRRICGNPAPANGGRVCVGTDHNEIYCTSNPPCPAKTHPPVDGQWSTWSSWGECSAPCGWGGAPGSPSGGGFRLRRRRCDSPQPSNGGQECLGCPVEYETCNVGVRCPEARRLSQWTPWLAVSSSNSNGSLSVNGDSKGVARLERRFRFTCRAPVPNPSLLRLLPAREDERICQWDGTCSRSHHGEGFDGLRGNEDGGWGEWSPWSPCPAVVDCPEGGDGVLPQQHRTRVCETSGDEDSCAGASRNDWGCWSEWSACSVTCGLGMKRRTRRCNPKPTPPGVHSDQLHRCEGPSMGEEPCEMPTLRGWSDWSVWSECDDGGEQHRQRRCFLSPSAGGEICRGPQMQTRMCIFPNSNAKTHPPVDGQWSTWSSWGECSAPCGWGGAPGSPSGGGFRLRRRRCDSPQPSNGGQECLGCPVEYETCNVGVRCPEARRLSQWTPWLAVSSSNSNGSLSVNGDSKGVARLERRFRFTCRAPVPNPSLLRLLPAREDERICQWDGTCSRSHHGEGFDGLRGNEDGGWGEWSPWSPCPAVVDCPEGGDGVLPQQHRTRVCETSGDEDSCAGASRMTRACPRPKCNFENEP</sequence>
<keyword evidence="13" id="KW-1185">Reference proteome</keyword>
<dbReference type="Gene3D" id="3.30.1680.10">
    <property type="entry name" value="ligand-binding face of the semaphorins, domain 2"/>
    <property type="match status" value="1"/>
</dbReference>
<protein>
    <recommendedName>
        <fullName evidence="11">Sema domain-containing protein</fullName>
    </recommendedName>
</protein>
<dbReference type="Gene3D" id="2.130.10.10">
    <property type="entry name" value="YVTN repeat-like/Quinoprotein amine dehydrogenase"/>
    <property type="match status" value="1"/>
</dbReference>